<comment type="caution">
    <text evidence="1">The sequence shown here is derived from an EMBL/GenBank/DDBJ whole genome shotgun (WGS) entry which is preliminary data.</text>
</comment>
<sequence>MTLLSGEIKYVGGECRRTHAALLFRVVQQFCQPYPGGTASHIVIRAVPPAPPPPPPPPSARHFLCNRRPARGHCGCFIIAG</sequence>
<accession>A0ABQ7Q6Z0</accession>
<name>A0ABQ7Q6Z0_PLUXY</name>
<keyword evidence="2" id="KW-1185">Reference proteome</keyword>
<organism evidence="1 2">
    <name type="scientific">Plutella xylostella</name>
    <name type="common">Diamondback moth</name>
    <name type="synonym">Plutella maculipennis</name>
    <dbReference type="NCBI Taxonomy" id="51655"/>
    <lineage>
        <taxon>Eukaryota</taxon>
        <taxon>Metazoa</taxon>
        <taxon>Ecdysozoa</taxon>
        <taxon>Arthropoda</taxon>
        <taxon>Hexapoda</taxon>
        <taxon>Insecta</taxon>
        <taxon>Pterygota</taxon>
        <taxon>Neoptera</taxon>
        <taxon>Endopterygota</taxon>
        <taxon>Lepidoptera</taxon>
        <taxon>Glossata</taxon>
        <taxon>Ditrysia</taxon>
        <taxon>Yponomeutoidea</taxon>
        <taxon>Plutellidae</taxon>
        <taxon>Plutella</taxon>
    </lineage>
</organism>
<protein>
    <submittedName>
        <fullName evidence="1">Uncharacterized protein</fullName>
    </submittedName>
</protein>
<proteinExistence type="predicted"/>
<dbReference type="Proteomes" id="UP000823941">
    <property type="component" value="Chromosome 20"/>
</dbReference>
<evidence type="ECO:0000313" key="1">
    <source>
        <dbReference type="EMBL" id="KAG7300987.1"/>
    </source>
</evidence>
<evidence type="ECO:0000313" key="2">
    <source>
        <dbReference type="Proteomes" id="UP000823941"/>
    </source>
</evidence>
<dbReference type="EMBL" id="JAHIBW010000020">
    <property type="protein sequence ID" value="KAG7300987.1"/>
    <property type="molecule type" value="Genomic_DNA"/>
</dbReference>
<gene>
    <name evidence="1" type="ORF">JYU34_015349</name>
</gene>
<reference evidence="1 2" key="1">
    <citation type="submission" date="2021-06" db="EMBL/GenBank/DDBJ databases">
        <title>A haploid diamondback moth (Plutella xylostella L.) genome assembly resolves 31 chromosomes and identifies a diamide resistance mutation.</title>
        <authorList>
            <person name="Ward C.M."/>
            <person name="Perry K.D."/>
            <person name="Baker G."/>
            <person name="Powis K."/>
            <person name="Heckel D.G."/>
            <person name="Baxter S.W."/>
        </authorList>
    </citation>
    <scope>NUCLEOTIDE SEQUENCE [LARGE SCALE GENOMIC DNA]</scope>
    <source>
        <strain evidence="1 2">LV</strain>
        <tissue evidence="1">Single pupa</tissue>
    </source>
</reference>